<dbReference type="GO" id="GO:0003677">
    <property type="term" value="F:DNA binding"/>
    <property type="evidence" value="ECO:0007669"/>
    <property type="project" value="UniProtKB-KW"/>
</dbReference>
<protein>
    <submittedName>
        <fullName evidence="1">Winged helix DNA-binding domain-containing protein</fullName>
    </submittedName>
</protein>
<evidence type="ECO:0000313" key="1">
    <source>
        <dbReference type="EMBL" id="NMH99414.1"/>
    </source>
</evidence>
<keyword evidence="2" id="KW-1185">Reference proteome</keyword>
<dbReference type="EMBL" id="JAAXLA010000036">
    <property type="protein sequence ID" value="NMH99414.1"/>
    <property type="molecule type" value="Genomic_DNA"/>
</dbReference>
<comment type="caution">
    <text evidence="1">The sequence shown here is derived from an EMBL/GenBank/DDBJ whole genome shotgun (WGS) entry which is preliminary data.</text>
</comment>
<evidence type="ECO:0000313" key="2">
    <source>
        <dbReference type="Proteomes" id="UP000820669"/>
    </source>
</evidence>
<dbReference type="RefSeq" id="WP_169382903.1">
    <property type="nucleotide sequence ID" value="NZ_JAAXLA010000036.1"/>
</dbReference>
<sequence>MAERVSSVGTLDRALLARQLLLERVRAGARPRGGARARAADAVLPVGLWSRPAGFGREELTDALIRRRVVQGWVIRCTIHMVSAREFPLLTEAVRPSGGRGGCGSRSVLPASTCTQCPPRCAALWPTDRASRPSSSICW</sequence>
<accession>A0ABX1SCW5</accession>
<dbReference type="InterPro" id="IPR009351">
    <property type="entry name" value="AlkZ-like"/>
</dbReference>
<name>A0ABX1SCW5_9PSEU</name>
<reference evidence="1 2" key="1">
    <citation type="submission" date="2020-04" db="EMBL/GenBank/DDBJ databases">
        <authorList>
            <person name="Klaysubun C."/>
            <person name="Duangmal K."/>
            <person name="Lipun K."/>
        </authorList>
    </citation>
    <scope>NUCLEOTIDE SEQUENCE [LARGE SCALE GENOMIC DNA]</scope>
    <source>
        <strain evidence="1 2">K10HN5</strain>
    </source>
</reference>
<dbReference type="Pfam" id="PF06224">
    <property type="entry name" value="AlkZ-like"/>
    <property type="match status" value="1"/>
</dbReference>
<proteinExistence type="predicted"/>
<dbReference type="Proteomes" id="UP000820669">
    <property type="component" value="Unassembled WGS sequence"/>
</dbReference>
<gene>
    <name evidence="1" type="ORF">HF526_19155</name>
</gene>
<keyword evidence="1" id="KW-0238">DNA-binding</keyword>
<organism evidence="1 2">
    <name type="scientific">Pseudonocardia acidicola</name>
    <dbReference type="NCBI Taxonomy" id="2724939"/>
    <lineage>
        <taxon>Bacteria</taxon>
        <taxon>Bacillati</taxon>
        <taxon>Actinomycetota</taxon>
        <taxon>Actinomycetes</taxon>
        <taxon>Pseudonocardiales</taxon>
        <taxon>Pseudonocardiaceae</taxon>
        <taxon>Pseudonocardia</taxon>
    </lineage>
</organism>